<protein>
    <submittedName>
        <fullName evidence="1">Uncharacterized protein</fullName>
    </submittedName>
</protein>
<name>A0AAD6GUT0_9EURO</name>
<reference evidence="1" key="2">
    <citation type="submission" date="2023-01" db="EMBL/GenBank/DDBJ databases">
        <authorList>
            <person name="Petersen C."/>
        </authorList>
    </citation>
    <scope>NUCLEOTIDE SEQUENCE</scope>
    <source>
        <strain evidence="1">IBT 12815</strain>
    </source>
</reference>
<evidence type="ECO:0000313" key="1">
    <source>
        <dbReference type="EMBL" id="KAJ5589470.1"/>
    </source>
</evidence>
<dbReference type="GeneID" id="81593444"/>
<reference evidence="1" key="1">
    <citation type="journal article" date="2023" name="IMA Fungus">
        <title>Comparative genomic study of the Penicillium genus elucidates a diverse pangenome and 15 lateral gene transfer events.</title>
        <authorList>
            <person name="Petersen C."/>
            <person name="Sorensen T."/>
            <person name="Nielsen M.R."/>
            <person name="Sondergaard T.E."/>
            <person name="Sorensen J.L."/>
            <person name="Fitzpatrick D.A."/>
            <person name="Frisvad J.C."/>
            <person name="Nielsen K.L."/>
        </authorList>
    </citation>
    <scope>NUCLEOTIDE SEQUENCE</scope>
    <source>
        <strain evidence="1">IBT 12815</strain>
    </source>
</reference>
<proteinExistence type="predicted"/>
<keyword evidence="2" id="KW-1185">Reference proteome</keyword>
<gene>
    <name evidence="1" type="ORF">N7537_012148</name>
</gene>
<sequence>MMFLRASINESTTANPSLSPLTIFEVSESKLFKVQKHLIHPLSISECTPPKIDNRPDFDSILRRVLISYLNIEDPLRLTRIAYEEAMAVSGPDQWHTHALETKYYIKWHMTALQRGYPSLLSLGSLRNKWLESKRNDPPTCQRAFGLRWQIESLLDDSNEGSPTPIPHTIIETIAHVPANHADQSLTRHEALSEIYDPSILSYMGEQHGRIIQALFDGENLVLQHSQLWSFENEDIAPVELFIRYIISQLGWRDQTLVFEHLRNQLHRWT</sequence>
<evidence type="ECO:0000313" key="2">
    <source>
        <dbReference type="Proteomes" id="UP001213799"/>
    </source>
</evidence>
<dbReference type="RefSeq" id="XP_056748489.1">
    <property type="nucleotide sequence ID" value="XM_056903202.1"/>
</dbReference>
<dbReference type="AlphaFoldDB" id="A0AAD6GUT0"/>
<dbReference type="Proteomes" id="UP001213799">
    <property type="component" value="Unassembled WGS sequence"/>
</dbReference>
<organism evidence="1 2">
    <name type="scientific">Penicillium hordei</name>
    <dbReference type="NCBI Taxonomy" id="40994"/>
    <lineage>
        <taxon>Eukaryota</taxon>
        <taxon>Fungi</taxon>
        <taxon>Dikarya</taxon>
        <taxon>Ascomycota</taxon>
        <taxon>Pezizomycotina</taxon>
        <taxon>Eurotiomycetes</taxon>
        <taxon>Eurotiomycetidae</taxon>
        <taxon>Eurotiales</taxon>
        <taxon>Aspergillaceae</taxon>
        <taxon>Penicillium</taxon>
    </lineage>
</organism>
<comment type="caution">
    <text evidence="1">The sequence shown here is derived from an EMBL/GenBank/DDBJ whole genome shotgun (WGS) entry which is preliminary data.</text>
</comment>
<dbReference type="EMBL" id="JAQJAE010000006">
    <property type="protein sequence ID" value="KAJ5589470.1"/>
    <property type="molecule type" value="Genomic_DNA"/>
</dbReference>
<accession>A0AAD6GUT0</accession>